<name>A0ABN9RIT1_9DINO</name>
<feature type="non-terminal residue" evidence="2">
    <location>
        <position position="200"/>
    </location>
</feature>
<protein>
    <submittedName>
        <fullName evidence="2">Uncharacterized protein</fullName>
    </submittedName>
</protein>
<proteinExistence type="predicted"/>
<accession>A0ABN9RIT1</accession>
<comment type="caution">
    <text evidence="2">The sequence shown here is derived from an EMBL/GenBank/DDBJ whole genome shotgun (WGS) entry which is preliminary data.</text>
</comment>
<evidence type="ECO:0000313" key="2">
    <source>
        <dbReference type="EMBL" id="CAK0819012.1"/>
    </source>
</evidence>
<evidence type="ECO:0000313" key="3">
    <source>
        <dbReference type="Proteomes" id="UP001189429"/>
    </source>
</evidence>
<reference evidence="2" key="1">
    <citation type="submission" date="2023-10" db="EMBL/GenBank/DDBJ databases">
        <authorList>
            <person name="Chen Y."/>
            <person name="Shah S."/>
            <person name="Dougan E. K."/>
            <person name="Thang M."/>
            <person name="Chan C."/>
        </authorList>
    </citation>
    <scope>NUCLEOTIDE SEQUENCE [LARGE SCALE GENOMIC DNA]</scope>
</reference>
<organism evidence="2 3">
    <name type="scientific">Prorocentrum cordatum</name>
    <dbReference type="NCBI Taxonomy" id="2364126"/>
    <lineage>
        <taxon>Eukaryota</taxon>
        <taxon>Sar</taxon>
        <taxon>Alveolata</taxon>
        <taxon>Dinophyceae</taxon>
        <taxon>Prorocentrales</taxon>
        <taxon>Prorocentraceae</taxon>
        <taxon>Prorocentrum</taxon>
    </lineage>
</organism>
<keyword evidence="3" id="KW-1185">Reference proteome</keyword>
<gene>
    <name evidence="2" type="ORF">PCOR1329_LOCUS21110</name>
</gene>
<feature type="region of interest" description="Disordered" evidence="1">
    <location>
        <begin position="142"/>
        <end position="184"/>
    </location>
</feature>
<evidence type="ECO:0000256" key="1">
    <source>
        <dbReference type="SAM" id="MobiDB-lite"/>
    </source>
</evidence>
<sequence length="200" mass="21197">MSGAQLHYGGTALTTGGIWTSLSKTRIPNHGDEICVRCKGAVETTIHRLRSCPCNEAARGVLDARVPGNTYPDGLPPCLARCGLVLHGLGAGTTPSLEEAKYISEHLPHVNAIATVVCAAERRQQLVLLELDQRRSQPVEHMHRAALPPLPRIKQRAPPAAGGGPGGGPPADWRGDQLPQQPAPGEFRVHEALVLSCDGS</sequence>
<dbReference type="EMBL" id="CAUYUJ010006905">
    <property type="protein sequence ID" value="CAK0819012.1"/>
    <property type="molecule type" value="Genomic_DNA"/>
</dbReference>
<dbReference type="Proteomes" id="UP001189429">
    <property type="component" value="Unassembled WGS sequence"/>
</dbReference>